<proteinExistence type="predicted"/>
<evidence type="ECO:0000313" key="2">
    <source>
        <dbReference type="Proteomes" id="UP000298460"/>
    </source>
</evidence>
<evidence type="ECO:0000313" key="1">
    <source>
        <dbReference type="EMBL" id="TGE35739.1"/>
    </source>
</evidence>
<gene>
    <name evidence="1" type="ORF">E4K67_23525</name>
</gene>
<dbReference type="EMBL" id="SPQQ01000011">
    <property type="protein sequence ID" value="TGE35739.1"/>
    <property type="molecule type" value="Genomic_DNA"/>
</dbReference>
<reference evidence="1 2" key="1">
    <citation type="submission" date="2019-03" db="EMBL/GenBank/DDBJ databases">
        <title>Draft Genome Sequence of Desulfosporosinus fructosivorans Strain 63.6F, Isolated from Marine Sediment in the Baltic Sea.</title>
        <authorList>
            <person name="Hausmann B."/>
            <person name="Vandieken V."/>
            <person name="Pjevac P."/>
            <person name="Schreck K."/>
            <person name="Herbold C.W."/>
            <person name="Loy A."/>
        </authorList>
    </citation>
    <scope>NUCLEOTIDE SEQUENCE [LARGE SCALE GENOMIC DNA]</scope>
    <source>
        <strain evidence="1 2">63.6F</strain>
    </source>
</reference>
<organism evidence="1 2">
    <name type="scientific">Desulfosporosinus fructosivorans</name>
    <dbReference type="NCBI Taxonomy" id="2018669"/>
    <lineage>
        <taxon>Bacteria</taxon>
        <taxon>Bacillati</taxon>
        <taxon>Bacillota</taxon>
        <taxon>Clostridia</taxon>
        <taxon>Eubacteriales</taxon>
        <taxon>Desulfitobacteriaceae</taxon>
        <taxon>Desulfosporosinus</taxon>
    </lineage>
</organism>
<keyword evidence="2" id="KW-1185">Reference proteome</keyword>
<dbReference type="AlphaFoldDB" id="A0A4Z0QZQ1"/>
<dbReference type="Proteomes" id="UP000298460">
    <property type="component" value="Unassembled WGS sequence"/>
</dbReference>
<name>A0A4Z0QZQ1_9FIRM</name>
<dbReference type="RefSeq" id="WP_135551232.1">
    <property type="nucleotide sequence ID" value="NZ_SPQQ01000011.1"/>
</dbReference>
<protein>
    <submittedName>
        <fullName evidence="1">Uncharacterized protein</fullName>
    </submittedName>
</protein>
<sequence length="428" mass="47186">MEDHKVAELRTPLAMEMLSLVTGFTENAAKAFGLDDSRSLRLGLAVEEIFVYISAQAGTGETMRLIARSGGYYVEIICLVSAHSLPIRLMNKTAAADIGDEEFLVEMGIFLAARMVDRFKLVMEQDKEMGLYFLVEKQYPEMIAQLAMPPKGNYAIQASGREDLKRFAQQVISCYSEAAPDFFRFPGKFVDMVDSGEYETVLALDGKGNVGGGMVWKRDGKLAEAYGPYVFQEGLAALLVEKVLEKLARSSVVGIAVRQPTREMPRDYFEELGLSQSSNKEEIPSHQAVLYRQLEEDTGMVVFVHTSLQGFVEKCYERLVLPRNIISIQRAGEKLVPHSVFAVSVDGNQKQAVLSALVVGADAQAVLRDYVSSLQQQGLAGIFFELDIGKELESLLSEDLSAVGFRPAFVLPWGGQGDLIVFQYAGGE</sequence>
<comment type="caution">
    <text evidence="1">The sequence shown here is derived from an EMBL/GenBank/DDBJ whole genome shotgun (WGS) entry which is preliminary data.</text>
</comment>
<accession>A0A4Z0QZQ1</accession>
<dbReference type="OrthoDB" id="5416105at2"/>